<evidence type="ECO:0000313" key="1">
    <source>
        <dbReference type="EMBL" id="OHA28053.1"/>
    </source>
</evidence>
<accession>A0A1G2MW22</accession>
<dbReference type="SUPFAM" id="SSF69754">
    <property type="entry name" value="Ribosome binding protein Y (YfiA homologue)"/>
    <property type="match status" value="1"/>
</dbReference>
<dbReference type="InterPro" id="IPR003489">
    <property type="entry name" value="RHF/RaiA"/>
</dbReference>
<gene>
    <name evidence="1" type="ORF">A3D56_00030</name>
</gene>
<evidence type="ECO:0000313" key="2">
    <source>
        <dbReference type="Proteomes" id="UP000177943"/>
    </source>
</evidence>
<sequence length="125" mass="14412">MKINTKATNITLEADVHEYLEKKIQSLSKFVNLNDDAVMIDAELGKTTRHHQAGDIFRAEINLHTPGKSYRAVSEATELYAAIDDVKDEILRELETQKRKKLHLLRRGGQKVKDFIKGFYKWGKK</sequence>
<organism evidence="1 2">
    <name type="scientific">Candidatus Taylorbacteria bacterium RIFCSPHIGHO2_02_FULL_45_35</name>
    <dbReference type="NCBI Taxonomy" id="1802311"/>
    <lineage>
        <taxon>Bacteria</taxon>
        <taxon>Candidatus Tayloriibacteriota</taxon>
    </lineage>
</organism>
<reference evidence="1 2" key="1">
    <citation type="journal article" date="2016" name="Nat. Commun.">
        <title>Thousands of microbial genomes shed light on interconnected biogeochemical processes in an aquifer system.</title>
        <authorList>
            <person name="Anantharaman K."/>
            <person name="Brown C.T."/>
            <person name="Hug L.A."/>
            <person name="Sharon I."/>
            <person name="Castelle C.J."/>
            <person name="Probst A.J."/>
            <person name="Thomas B.C."/>
            <person name="Singh A."/>
            <person name="Wilkins M.J."/>
            <person name="Karaoz U."/>
            <person name="Brodie E.L."/>
            <person name="Williams K.H."/>
            <person name="Hubbard S.S."/>
            <person name="Banfield J.F."/>
        </authorList>
    </citation>
    <scope>NUCLEOTIDE SEQUENCE [LARGE SCALE GENOMIC DNA]</scope>
</reference>
<dbReference type="Gene3D" id="3.30.160.100">
    <property type="entry name" value="Ribosome hibernation promotion factor-like"/>
    <property type="match status" value="1"/>
</dbReference>
<dbReference type="CDD" id="cd00552">
    <property type="entry name" value="RaiA"/>
    <property type="match status" value="1"/>
</dbReference>
<dbReference type="InterPro" id="IPR036567">
    <property type="entry name" value="RHF-like"/>
</dbReference>
<dbReference type="NCBIfam" id="TIGR00741">
    <property type="entry name" value="yfiA"/>
    <property type="match status" value="1"/>
</dbReference>
<comment type="caution">
    <text evidence="1">The sequence shown here is derived from an EMBL/GenBank/DDBJ whole genome shotgun (WGS) entry which is preliminary data.</text>
</comment>
<name>A0A1G2MW22_9BACT</name>
<dbReference type="Proteomes" id="UP000177943">
    <property type="component" value="Unassembled WGS sequence"/>
</dbReference>
<dbReference type="AlphaFoldDB" id="A0A1G2MW22"/>
<dbReference type="EMBL" id="MHRP01000001">
    <property type="protein sequence ID" value="OHA28053.1"/>
    <property type="molecule type" value="Genomic_DNA"/>
</dbReference>
<protein>
    <submittedName>
        <fullName evidence="1">Ribosomal subunit interface protein</fullName>
    </submittedName>
</protein>
<proteinExistence type="predicted"/>
<dbReference type="Pfam" id="PF02482">
    <property type="entry name" value="Ribosomal_S30AE"/>
    <property type="match status" value="1"/>
</dbReference>